<dbReference type="SUPFAM" id="SSF56496">
    <property type="entry name" value="Fibrinogen C-terminal domain-like"/>
    <property type="match status" value="1"/>
</dbReference>
<organism evidence="1">
    <name type="scientific">Amphimedon queenslandica</name>
    <name type="common">Sponge</name>
    <dbReference type="NCBI Taxonomy" id="400682"/>
    <lineage>
        <taxon>Eukaryota</taxon>
        <taxon>Metazoa</taxon>
        <taxon>Porifera</taxon>
        <taxon>Demospongiae</taxon>
        <taxon>Heteroscleromorpha</taxon>
        <taxon>Haplosclerida</taxon>
        <taxon>Niphatidae</taxon>
        <taxon>Amphimedon</taxon>
    </lineage>
</organism>
<reference evidence="2" key="1">
    <citation type="journal article" date="2010" name="Nature">
        <title>The Amphimedon queenslandica genome and the evolution of animal complexity.</title>
        <authorList>
            <person name="Srivastava M."/>
            <person name="Simakov O."/>
            <person name="Chapman J."/>
            <person name="Fahey B."/>
            <person name="Gauthier M.E."/>
            <person name="Mitros T."/>
            <person name="Richards G.S."/>
            <person name="Conaco C."/>
            <person name="Dacre M."/>
            <person name="Hellsten U."/>
            <person name="Larroux C."/>
            <person name="Putnam N.H."/>
            <person name="Stanke M."/>
            <person name="Adamska M."/>
            <person name="Darling A."/>
            <person name="Degnan S.M."/>
            <person name="Oakley T.H."/>
            <person name="Plachetzki D.C."/>
            <person name="Zhai Y."/>
            <person name="Adamski M."/>
            <person name="Calcino A."/>
            <person name="Cummins S.F."/>
            <person name="Goodstein D.M."/>
            <person name="Harris C."/>
            <person name="Jackson D.J."/>
            <person name="Leys S.P."/>
            <person name="Shu S."/>
            <person name="Woodcroft B.J."/>
            <person name="Vervoort M."/>
            <person name="Kosik K.S."/>
            <person name="Manning G."/>
            <person name="Degnan B.M."/>
            <person name="Rokhsar D.S."/>
        </authorList>
    </citation>
    <scope>NUCLEOTIDE SEQUENCE [LARGE SCALE GENOMIC DNA]</scope>
</reference>
<proteinExistence type="predicted"/>
<dbReference type="EnsemblMetazoa" id="XM_020005423.1">
    <property type="protein sequence ID" value="XP_019860982.1"/>
    <property type="gene ID" value="LOC109589318"/>
</dbReference>
<dbReference type="InterPro" id="IPR036056">
    <property type="entry name" value="Fibrinogen-like_C"/>
</dbReference>
<dbReference type="KEGG" id="aqu:109589318"/>
<dbReference type="OrthoDB" id="10072432at2759"/>
<protein>
    <recommendedName>
        <fullName evidence="3">Fibrinogen C-terminal domain-containing protein</fullName>
    </recommendedName>
</protein>
<evidence type="ECO:0000313" key="2">
    <source>
        <dbReference type="Proteomes" id="UP000007879"/>
    </source>
</evidence>
<sequence>MSTDCTNQGTSGSFSLYLRVCCVIDNLGRSFIIKGNGINRYIFCPSVLPKPCQSVRSCKDLNSTVNGNYNIYPDGVTPVEVYCDMNGINCDGEGGWTRVGYFNMTESGATCPAGLIQKNYTNIDHLLCGRLANSSTCISTTFSTNGLTYNKVCGQVRGYQSFRARAFLNFQNDIENFTIDGVSITHGSNPRKHIWAYVGSYSEARTDTQACPCSTGYSGGLDLNATFVGSHYYCESGADAGVGFSVLFATDPLWDGQQCDDQESTCCPANSKMPWFYRSLDTQTTDDIELRVCSSRTGATHHTPLDIFELYIK</sequence>
<keyword evidence="2" id="KW-1185">Reference proteome</keyword>
<reference evidence="1" key="2">
    <citation type="submission" date="2017-05" db="UniProtKB">
        <authorList>
            <consortium name="EnsemblMetazoa"/>
        </authorList>
    </citation>
    <scope>IDENTIFICATION</scope>
</reference>
<gene>
    <name evidence="1" type="primary">109589318</name>
</gene>
<dbReference type="EnsemblMetazoa" id="Aqu2.1.10650_001">
    <property type="protein sequence ID" value="Aqu2.1.10650_001"/>
    <property type="gene ID" value="Aqu2.1.10650"/>
</dbReference>
<accession>A0A1X7T8C7</accession>
<evidence type="ECO:0008006" key="3">
    <source>
        <dbReference type="Google" id="ProtNLM"/>
    </source>
</evidence>
<dbReference type="InParanoid" id="A0A1X7T8C7"/>
<evidence type="ECO:0000313" key="1">
    <source>
        <dbReference type="EnsemblMetazoa" id="Aqu2.1.10650_001"/>
    </source>
</evidence>
<dbReference type="Proteomes" id="UP000007879">
    <property type="component" value="Unassembled WGS sequence"/>
</dbReference>
<name>A0A1X7T8C7_AMPQE</name>
<dbReference type="InterPro" id="IPR014716">
    <property type="entry name" value="Fibrinogen_a/b/g_C_1"/>
</dbReference>
<dbReference type="AlphaFoldDB" id="A0A1X7T8C7"/>
<dbReference type="Gene3D" id="3.90.215.10">
    <property type="entry name" value="Gamma Fibrinogen, chain A, domain 1"/>
    <property type="match status" value="1"/>
</dbReference>